<dbReference type="InterPro" id="IPR001806">
    <property type="entry name" value="Small_GTPase"/>
</dbReference>
<dbReference type="SUPFAM" id="SSF52540">
    <property type="entry name" value="P-loop containing nucleoside triphosphate hydrolases"/>
    <property type="match status" value="1"/>
</dbReference>
<dbReference type="PANTHER" id="PTHR24072">
    <property type="entry name" value="RHO FAMILY GTPASE"/>
    <property type="match status" value="1"/>
</dbReference>
<dbReference type="Gene3D" id="3.40.50.300">
    <property type="entry name" value="P-loop containing nucleotide triphosphate hydrolases"/>
    <property type="match status" value="1"/>
</dbReference>
<dbReference type="EMBL" id="VIBQ01000016">
    <property type="protein sequence ID" value="KAB8356574.1"/>
    <property type="molecule type" value="Genomic_DNA"/>
</dbReference>
<keyword evidence="2" id="KW-0547">Nucleotide-binding</keyword>
<keyword evidence="7" id="KW-1185">Reference proteome</keyword>
<dbReference type="AlphaFoldDB" id="A0A5N6KX80"/>
<dbReference type="OrthoDB" id="8830751at2759"/>
<evidence type="ECO:0000256" key="1">
    <source>
        <dbReference type="ARBA" id="ARBA00010142"/>
    </source>
</evidence>
<accession>A0A5N6KX80</accession>
<dbReference type="PRINTS" id="PR00449">
    <property type="entry name" value="RASTRNSFRMNG"/>
</dbReference>
<protein>
    <submittedName>
        <fullName evidence="6">Uncharacterized protein</fullName>
    </submittedName>
</protein>
<name>A0A5N6KX80_9ROSI</name>
<gene>
    <name evidence="6" type="ORF">FH972_024156</name>
</gene>
<proteinExistence type="inferred from homology"/>
<dbReference type="SMART" id="SM00174">
    <property type="entry name" value="RHO"/>
    <property type="match status" value="1"/>
</dbReference>
<dbReference type="GO" id="GO:0007264">
    <property type="term" value="P:small GTPase-mediated signal transduction"/>
    <property type="evidence" value="ECO:0007669"/>
    <property type="project" value="InterPro"/>
</dbReference>
<evidence type="ECO:0000256" key="3">
    <source>
        <dbReference type="ARBA" id="ARBA00023134"/>
    </source>
</evidence>
<comment type="similarity">
    <text evidence="1">Belongs to the small GTPase superfamily. Rho family.</text>
</comment>
<evidence type="ECO:0000313" key="7">
    <source>
        <dbReference type="Proteomes" id="UP000327013"/>
    </source>
</evidence>
<dbReference type="Proteomes" id="UP000327013">
    <property type="component" value="Unassembled WGS sequence"/>
</dbReference>
<reference evidence="6 7" key="1">
    <citation type="submission" date="2019-06" db="EMBL/GenBank/DDBJ databases">
        <title>A chromosomal-level reference genome of Carpinus fangiana (Coryloideae, Betulaceae).</title>
        <authorList>
            <person name="Yang X."/>
            <person name="Wang Z."/>
            <person name="Zhang L."/>
            <person name="Hao G."/>
            <person name="Liu J."/>
            <person name="Yang Y."/>
        </authorList>
    </citation>
    <scope>NUCLEOTIDE SEQUENCE [LARGE SCALE GENOMIC DNA]</scope>
    <source>
        <strain evidence="6">Cfa_2016G</strain>
        <tissue evidence="6">Leaf</tissue>
    </source>
</reference>
<dbReference type="GO" id="GO:0005525">
    <property type="term" value="F:GTP binding"/>
    <property type="evidence" value="ECO:0007669"/>
    <property type="project" value="UniProtKB-KW"/>
</dbReference>
<dbReference type="PROSITE" id="PS51420">
    <property type="entry name" value="RHO"/>
    <property type="match status" value="1"/>
</dbReference>
<sequence length="312" mass="33753">MRRVFSAELNAWRASREGSEVTRGAKDEVTRVGTRARSARLEVHEELNDAGHSSASGVMAGGWHAHEHSSIGERSEVAIIGVEGQRATAANGRARWHGATSRRPLVAAPGLASRPRHTAVLAVCAVIPIFRHPYPPLAALALCCSASTIHIGCSATHPRCRAASSTQNKPPSHHPLALPSLFSITGALELDDQSIARNGFCPHNPVPQGKGETAAPAAPAARGTHILTHPFQWFPEIEHHAPGVPIILVGTKLDLRDDERQRSILAQRRQAPITYEQGMQVAKEIRAVKYLECSALTQRNLKSVFDEAIRYA</sequence>
<dbReference type="GO" id="GO:0003924">
    <property type="term" value="F:GTPase activity"/>
    <property type="evidence" value="ECO:0007669"/>
    <property type="project" value="InterPro"/>
</dbReference>
<dbReference type="InterPro" id="IPR003578">
    <property type="entry name" value="Small_GTPase_Rho"/>
</dbReference>
<evidence type="ECO:0000256" key="5">
    <source>
        <dbReference type="SAM" id="MobiDB-lite"/>
    </source>
</evidence>
<dbReference type="InterPro" id="IPR027417">
    <property type="entry name" value="P-loop_NTPase"/>
</dbReference>
<evidence type="ECO:0000256" key="2">
    <source>
        <dbReference type="ARBA" id="ARBA00022741"/>
    </source>
</evidence>
<evidence type="ECO:0000256" key="4">
    <source>
        <dbReference type="ARBA" id="ARBA00023288"/>
    </source>
</evidence>
<keyword evidence="3" id="KW-0342">GTP-binding</keyword>
<evidence type="ECO:0000313" key="6">
    <source>
        <dbReference type="EMBL" id="KAB8356574.1"/>
    </source>
</evidence>
<keyword evidence="4" id="KW-0449">Lipoprotein</keyword>
<feature type="region of interest" description="Disordered" evidence="5">
    <location>
        <begin position="48"/>
        <end position="67"/>
    </location>
</feature>
<organism evidence="6 7">
    <name type="scientific">Carpinus fangiana</name>
    <dbReference type="NCBI Taxonomy" id="176857"/>
    <lineage>
        <taxon>Eukaryota</taxon>
        <taxon>Viridiplantae</taxon>
        <taxon>Streptophyta</taxon>
        <taxon>Embryophyta</taxon>
        <taxon>Tracheophyta</taxon>
        <taxon>Spermatophyta</taxon>
        <taxon>Magnoliopsida</taxon>
        <taxon>eudicotyledons</taxon>
        <taxon>Gunneridae</taxon>
        <taxon>Pentapetalae</taxon>
        <taxon>rosids</taxon>
        <taxon>fabids</taxon>
        <taxon>Fagales</taxon>
        <taxon>Betulaceae</taxon>
        <taxon>Carpinus</taxon>
    </lineage>
</organism>
<dbReference type="Pfam" id="PF00071">
    <property type="entry name" value="Ras"/>
    <property type="match status" value="1"/>
</dbReference>
<comment type="caution">
    <text evidence="6">The sequence shown here is derived from an EMBL/GenBank/DDBJ whole genome shotgun (WGS) entry which is preliminary data.</text>
</comment>